<feature type="compositionally biased region" description="Basic and acidic residues" evidence="1">
    <location>
        <begin position="233"/>
        <end position="245"/>
    </location>
</feature>
<protein>
    <submittedName>
        <fullName evidence="2">Uncharacterized protein</fullName>
    </submittedName>
</protein>
<sequence>MVKMIKGLMIIISFILIINQFMSLTAFARTDQAFEVRSMDVVLGGECHRTSPSQTLFHRQVLQETNKDALVIDYSEDFPLKDSGCSNNIILPNAVQTSDESIAAEQCGFYRANFCYCAFTNIGSICIGGCAAPGQGVSSGQMIGSGIIYPYMIPIRSDMFSMMAAPDVTGPAFDKIEGIVPDRTGINATGSNITGQDAPVFNDTAFAPAVSMDMGSLDVSFKAGNNTTSENKTQPEKPVKPESGKFEVPSPYQKYEKATSEEIAGMNGLERMFRNSHVGSNLYRAGIGTVAGPVWIAPVEDPWVLIKPFNRTIVYKDTLGMTKQGTVLTRKFWDL</sequence>
<evidence type="ECO:0000313" key="2">
    <source>
        <dbReference type="EMBL" id="MCD1293751.1"/>
    </source>
</evidence>
<reference evidence="2 3" key="1">
    <citation type="submission" date="2017-11" db="EMBL/GenBank/DDBJ databases">
        <title>Isolation and Characterization of Family Methanocellaceae Species from Potential Methane Hydrate Area Offshore Southwestern Taiwan.</title>
        <authorList>
            <person name="Zhang W.-L."/>
            <person name="Chen W.-C."/>
            <person name="Lai M.-C."/>
            <person name="Chen S.-C."/>
        </authorList>
    </citation>
    <scope>NUCLEOTIDE SEQUENCE [LARGE SCALE GENOMIC DNA]</scope>
    <source>
        <strain evidence="2 3">CWC-04</strain>
    </source>
</reference>
<feature type="compositionally biased region" description="Polar residues" evidence="1">
    <location>
        <begin position="223"/>
        <end position="232"/>
    </location>
</feature>
<gene>
    <name evidence="2" type="ORF">CUJ83_01915</name>
</gene>
<evidence type="ECO:0000313" key="3">
    <source>
        <dbReference type="Proteomes" id="UP001320159"/>
    </source>
</evidence>
<proteinExistence type="predicted"/>
<keyword evidence="3" id="KW-1185">Reference proteome</keyword>
<name>A0AAP2RBB1_9EURY</name>
<dbReference type="Proteomes" id="UP001320159">
    <property type="component" value="Unassembled WGS sequence"/>
</dbReference>
<comment type="caution">
    <text evidence="2">The sequence shown here is derived from an EMBL/GenBank/DDBJ whole genome shotgun (WGS) entry which is preliminary data.</text>
</comment>
<dbReference type="AlphaFoldDB" id="A0AAP2RBB1"/>
<accession>A0AAP2RBB1</accession>
<organism evidence="2 3">
    <name type="scientific">Methanooceanicella nereidis</name>
    <dbReference type="NCBI Taxonomy" id="2052831"/>
    <lineage>
        <taxon>Archaea</taxon>
        <taxon>Methanobacteriati</taxon>
        <taxon>Methanobacteriota</taxon>
        <taxon>Stenosarchaea group</taxon>
        <taxon>Methanomicrobia</taxon>
        <taxon>Methanocellales</taxon>
        <taxon>Methanocellaceae</taxon>
        <taxon>Methanooceanicella</taxon>
    </lineage>
</organism>
<dbReference type="EMBL" id="PGCK01000001">
    <property type="protein sequence ID" value="MCD1293751.1"/>
    <property type="molecule type" value="Genomic_DNA"/>
</dbReference>
<feature type="region of interest" description="Disordered" evidence="1">
    <location>
        <begin position="221"/>
        <end position="248"/>
    </location>
</feature>
<evidence type="ECO:0000256" key="1">
    <source>
        <dbReference type="SAM" id="MobiDB-lite"/>
    </source>
</evidence>